<sequence length="99" mass="11073">MVRNNLLSRKIPHKTNQRRRDREQTDSRQKQQQTRHSVLALTGDPLAVRPKEAPSDPTLRFFMSSLITGDGHGKAGESVGLSGRAAPYSTAIQKPLRRV</sequence>
<reference evidence="2 3" key="1">
    <citation type="submission" date="2019-05" db="EMBL/GenBank/DDBJ databases">
        <title>Another draft genome of Portunus trituberculatus and its Hox gene families provides insights of decapod evolution.</title>
        <authorList>
            <person name="Jeong J.-H."/>
            <person name="Song I."/>
            <person name="Kim S."/>
            <person name="Choi T."/>
            <person name="Kim D."/>
            <person name="Ryu S."/>
            <person name="Kim W."/>
        </authorList>
    </citation>
    <scope>NUCLEOTIDE SEQUENCE [LARGE SCALE GENOMIC DNA]</scope>
    <source>
        <tissue evidence="2">Muscle</tissue>
    </source>
</reference>
<keyword evidence="3" id="KW-1185">Reference proteome</keyword>
<accession>A0A5B7GXT5</accession>
<proteinExistence type="predicted"/>
<organism evidence="2 3">
    <name type="scientific">Portunus trituberculatus</name>
    <name type="common">Swimming crab</name>
    <name type="synonym">Neptunus trituberculatus</name>
    <dbReference type="NCBI Taxonomy" id="210409"/>
    <lineage>
        <taxon>Eukaryota</taxon>
        <taxon>Metazoa</taxon>
        <taxon>Ecdysozoa</taxon>
        <taxon>Arthropoda</taxon>
        <taxon>Crustacea</taxon>
        <taxon>Multicrustacea</taxon>
        <taxon>Malacostraca</taxon>
        <taxon>Eumalacostraca</taxon>
        <taxon>Eucarida</taxon>
        <taxon>Decapoda</taxon>
        <taxon>Pleocyemata</taxon>
        <taxon>Brachyura</taxon>
        <taxon>Eubrachyura</taxon>
        <taxon>Portunoidea</taxon>
        <taxon>Portunidae</taxon>
        <taxon>Portuninae</taxon>
        <taxon>Portunus</taxon>
    </lineage>
</organism>
<name>A0A5B7GXT5_PORTR</name>
<protein>
    <submittedName>
        <fullName evidence="2">Uncharacterized protein</fullName>
    </submittedName>
</protein>
<feature type="region of interest" description="Disordered" evidence="1">
    <location>
        <begin position="1"/>
        <end position="54"/>
    </location>
</feature>
<feature type="compositionally biased region" description="Basic and acidic residues" evidence="1">
    <location>
        <begin position="18"/>
        <end position="29"/>
    </location>
</feature>
<evidence type="ECO:0000313" key="2">
    <source>
        <dbReference type="EMBL" id="MPC64850.1"/>
    </source>
</evidence>
<dbReference type="Proteomes" id="UP000324222">
    <property type="component" value="Unassembled WGS sequence"/>
</dbReference>
<dbReference type="AlphaFoldDB" id="A0A5B7GXT5"/>
<gene>
    <name evidence="2" type="ORF">E2C01_058972</name>
</gene>
<comment type="caution">
    <text evidence="2">The sequence shown here is derived from an EMBL/GenBank/DDBJ whole genome shotgun (WGS) entry which is preliminary data.</text>
</comment>
<evidence type="ECO:0000313" key="3">
    <source>
        <dbReference type="Proteomes" id="UP000324222"/>
    </source>
</evidence>
<dbReference type="EMBL" id="VSRR010022651">
    <property type="protein sequence ID" value="MPC64850.1"/>
    <property type="molecule type" value="Genomic_DNA"/>
</dbReference>
<evidence type="ECO:0000256" key="1">
    <source>
        <dbReference type="SAM" id="MobiDB-lite"/>
    </source>
</evidence>